<feature type="region of interest" description="Disordered" evidence="10">
    <location>
        <begin position="125"/>
        <end position="197"/>
    </location>
</feature>
<feature type="domain" description="Helicase ATP-binding" evidence="11">
    <location>
        <begin position="964"/>
        <end position="1155"/>
    </location>
</feature>
<evidence type="ECO:0000313" key="13">
    <source>
        <dbReference type="EMBL" id="KAH6654565.1"/>
    </source>
</evidence>
<dbReference type="PANTHER" id="PTHR45797">
    <property type="entry name" value="RAD54-LIKE"/>
    <property type="match status" value="1"/>
</dbReference>
<dbReference type="InterPro" id="IPR000330">
    <property type="entry name" value="SNF2_N"/>
</dbReference>
<dbReference type="Proteomes" id="UP000758603">
    <property type="component" value="Unassembled WGS sequence"/>
</dbReference>
<dbReference type="InterPro" id="IPR049730">
    <property type="entry name" value="SNF2/RAD54-like_C"/>
</dbReference>
<feature type="region of interest" description="Disordered" evidence="10">
    <location>
        <begin position="833"/>
        <end position="879"/>
    </location>
</feature>
<dbReference type="InterPro" id="IPR027417">
    <property type="entry name" value="P-loop_NTPase"/>
</dbReference>
<comment type="caution">
    <text evidence="13">The sequence shown here is derived from an EMBL/GenBank/DDBJ whole genome shotgun (WGS) entry which is preliminary data.</text>
</comment>
<evidence type="ECO:0000256" key="3">
    <source>
        <dbReference type="ARBA" id="ARBA00022741"/>
    </source>
</evidence>
<feature type="compositionally biased region" description="Acidic residues" evidence="10">
    <location>
        <begin position="859"/>
        <end position="868"/>
    </location>
</feature>
<feature type="compositionally biased region" description="Basic and acidic residues" evidence="10">
    <location>
        <begin position="125"/>
        <end position="136"/>
    </location>
</feature>
<dbReference type="PROSITE" id="PS51192">
    <property type="entry name" value="HELICASE_ATP_BIND_1"/>
    <property type="match status" value="1"/>
</dbReference>
<evidence type="ECO:0000256" key="6">
    <source>
        <dbReference type="ARBA" id="ARBA00022840"/>
    </source>
</evidence>
<keyword evidence="14" id="KW-1185">Reference proteome</keyword>
<dbReference type="InterPro" id="IPR014001">
    <property type="entry name" value="Helicase_ATP-bd"/>
</dbReference>
<feature type="coiled-coil region" evidence="9">
    <location>
        <begin position="392"/>
        <end position="419"/>
    </location>
</feature>
<feature type="region of interest" description="Disordered" evidence="10">
    <location>
        <begin position="537"/>
        <end position="602"/>
    </location>
</feature>
<dbReference type="InterPro" id="IPR038718">
    <property type="entry name" value="SNF2-like_sf"/>
</dbReference>
<evidence type="ECO:0000259" key="12">
    <source>
        <dbReference type="PROSITE" id="PS51194"/>
    </source>
</evidence>
<evidence type="ECO:0000256" key="5">
    <source>
        <dbReference type="ARBA" id="ARBA00022806"/>
    </source>
</evidence>
<feature type="compositionally biased region" description="Basic and acidic residues" evidence="10">
    <location>
        <begin position="848"/>
        <end position="858"/>
    </location>
</feature>
<dbReference type="Pfam" id="PF00271">
    <property type="entry name" value="Helicase_C"/>
    <property type="match status" value="1"/>
</dbReference>
<evidence type="ECO:0000313" key="14">
    <source>
        <dbReference type="Proteomes" id="UP000758603"/>
    </source>
</evidence>
<evidence type="ECO:0000256" key="1">
    <source>
        <dbReference type="ARBA" id="ARBA00004123"/>
    </source>
</evidence>
<organism evidence="13 14">
    <name type="scientific">Truncatella angustata</name>
    <dbReference type="NCBI Taxonomy" id="152316"/>
    <lineage>
        <taxon>Eukaryota</taxon>
        <taxon>Fungi</taxon>
        <taxon>Dikarya</taxon>
        <taxon>Ascomycota</taxon>
        <taxon>Pezizomycotina</taxon>
        <taxon>Sordariomycetes</taxon>
        <taxon>Xylariomycetidae</taxon>
        <taxon>Amphisphaeriales</taxon>
        <taxon>Sporocadaceae</taxon>
        <taxon>Truncatella</taxon>
    </lineage>
</organism>
<dbReference type="SMART" id="SM00487">
    <property type="entry name" value="DEXDc"/>
    <property type="match status" value="1"/>
</dbReference>
<dbReference type="Pfam" id="PF00176">
    <property type="entry name" value="SNF2-rel_dom"/>
    <property type="match status" value="1"/>
</dbReference>
<feature type="region of interest" description="Disordered" evidence="10">
    <location>
        <begin position="467"/>
        <end position="500"/>
    </location>
</feature>
<dbReference type="InterPro" id="IPR044574">
    <property type="entry name" value="ARIP4-like"/>
</dbReference>
<dbReference type="CDD" id="cd18793">
    <property type="entry name" value="SF2_C_SNF"/>
    <property type="match status" value="1"/>
</dbReference>
<dbReference type="SUPFAM" id="SSF52540">
    <property type="entry name" value="P-loop containing nucleoside triphosphate hydrolases"/>
    <property type="match status" value="2"/>
</dbReference>
<dbReference type="PANTHER" id="PTHR45797:SF1">
    <property type="entry name" value="HELICASE ARIP4"/>
    <property type="match status" value="1"/>
</dbReference>
<gene>
    <name evidence="13" type="ORF">BKA67DRAFT_535881</name>
</gene>
<dbReference type="GO" id="GO:0005634">
    <property type="term" value="C:nucleus"/>
    <property type="evidence" value="ECO:0007669"/>
    <property type="project" value="UniProtKB-SubCell"/>
</dbReference>
<keyword evidence="5" id="KW-0347">Helicase</keyword>
<dbReference type="GO" id="GO:0004386">
    <property type="term" value="F:helicase activity"/>
    <property type="evidence" value="ECO:0007669"/>
    <property type="project" value="UniProtKB-KW"/>
</dbReference>
<evidence type="ECO:0000256" key="7">
    <source>
        <dbReference type="ARBA" id="ARBA00023125"/>
    </source>
</evidence>
<feature type="domain" description="Helicase C-terminal" evidence="12">
    <location>
        <begin position="1320"/>
        <end position="1471"/>
    </location>
</feature>
<keyword evidence="6" id="KW-0067">ATP-binding</keyword>
<feature type="region of interest" description="Disordered" evidence="10">
    <location>
        <begin position="1761"/>
        <end position="1904"/>
    </location>
</feature>
<evidence type="ECO:0000256" key="8">
    <source>
        <dbReference type="ARBA" id="ARBA00023242"/>
    </source>
</evidence>
<dbReference type="PROSITE" id="PS51194">
    <property type="entry name" value="HELICASE_CTER"/>
    <property type="match status" value="1"/>
</dbReference>
<proteinExistence type="inferred from homology"/>
<feature type="compositionally biased region" description="Polar residues" evidence="10">
    <location>
        <begin position="539"/>
        <end position="549"/>
    </location>
</feature>
<feature type="compositionally biased region" description="Low complexity" evidence="10">
    <location>
        <begin position="1881"/>
        <end position="1895"/>
    </location>
</feature>
<dbReference type="GO" id="GO:0003677">
    <property type="term" value="F:DNA binding"/>
    <property type="evidence" value="ECO:0007669"/>
    <property type="project" value="UniProtKB-KW"/>
</dbReference>
<keyword evidence="7" id="KW-0238">DNA-binding</keyword>
<dbReference type="Gene3D" id="3.40.50.300">
    <property type="entry name" value="P-loop containing nucleotide triphosphate hydrolases"/>
    <property type="match status" value="1"/>
</dbReference>
<keyword evidence="4" id="KW-0378">Hydrolase</keyword>
<evidence type="ECO:0000256" key="4">
    <source>
        <dbReference type="ARBA" id="ARBA00022801"/>
    </source>
</evidence>
<dbReference type="GO" id="GO:0016887">
    <property type="term" value="F:ATP hydrolysis activity"/>
    <property type="evidence" value="ECO:0007669"/>
    <property type="project" value="InterPro"/>
</dbReference>
<feature type="compositionally biased region" description="Low complexity" evidence="10">
    <location>
        <begin position="151"/>
        <end position="179"/>
    </location>
</feature>
<feature type="region of interest" description="Disordered" evidence="10">
    <location>
        <begin position="1594"/>
        <end position="1627"/>
    </location>
</feature>
<keyword evidence="9" id="KW-0175">Coiled coil</keyword>
<evidence type="ECO:0000256" key="9">
    <source>
        <dbReference type="SAM" id="Coils"/>
    </source>
</evidence>
<keyword evidence="8" id="KW-0539">Nucleus</keyword>
<dbReference type="Gene3D" id="3.40.50.10810">
    <property type="entry name" value="Tandem AAA-ATPase domain"/>
    <property type="match status" value="1"/>
</dbReference>
<feature type="compositionally biased region" description="Basic and acidic residues" evidence="10">
    <location>
        <begin position="591"/>
        <end position="601"/>
    </location>
</feature>
<dbReference type="OrthoDB" id="2020972at2759"/>
<dbReference type="InterPro" id="IPR056026">
    <property type="entry name" value="DUF7607"/>
</dbReference>
<feature type="compositionally biased region" description="Acidic residues" evidence="10">
    <location>
        <begin position="483"/>
        <end position="498"/>
    </location>
</feature>
<reference evidence="13" key="1">
    <citation type="journal article" date="2021" name="Nat. Commun.">
        <title>Genetic determinants of endophytism in the Arabidopsis root mycobiome.</title>
        <authorList>
            <person name="Mesny F."/>
            <person name="Miyauchi S."/>
            <person name="Thiergart T."/>
            <person name="Pickel B."/>
            <person name="Atanasova L."/>
            <person name="Karlsson M."/>
            <person name="Huettel B."/>
            <person name="Barry K.W."/>
            <person name="Haridas S."/>
            <person name="Chen C."/>
            <person name="Bauer D."/>
            <person name="Andreopoulos W."/>
            <person name="Pangilinan J."/>
            <person name="LaButti K."/>
            <person name="Riley R."/>
            <person name="Lipzen A."/>
            <person name="Clum A."/>
            <person name="Drula E."/>
            <person name="Henrissat B."/>
            <person name="Kohler A."/>
            <person name="Grigoriev I.V."/>
            <person name="Martin F.M."/>
            <person name="Hacquard S."/>
        </authorList>
    </citation>
    <scope>NUCLEOTIDE SEQUENCE</scope>
    <source>
        <strain evidence="13">MPI-SDFR-AT-0073</strain>
    </source>
</reference>
<sequence>MTATVDPWEWDTDRVVQELCTGKRTWKPSTDPPKLPNIEHLRESLRENEVDGQSLLGSASDAPDFWFDLGIKAIKHKETLRDAITQFRRASRKYKIWKLRQKEDDDDDYNIYNGVLGRLDETSRKRKLEEERKDESAESAYNTPQAILSGPSTPAAPLQAATPTVSSPAAPPTSAAKASQELATADGPIRKKRRIAPVTLSSDVSAEGLRNMPQGNLVSDLTPEEEEAAATKLSGAYIGPYVLNRADIIEFHFSAQPLANEDLEFEIQQESYPIGLRRQRARLVKRRLAKQQHVFRPSKADMVLGGDDPEHDQVLPAWGESDDEYDSETWKEIVEEADEREKLKEKPRTDLSNEEKNTIVDQIISEKTAAWETVKLPALQHRANHMWNKARKQGLKQAIDRESRLIARYRQRLSNFREEIVKQPWTNEADVRKVEGIFDQTIVDLEYSTWLLNLLLSLHEPKKLPRAPRRQRPKLAKEQIVGSDEEILASDSDSDEPEFSSFIIDDASQIRDEVMYEVEDDGQTNLEEPAIVNELIEVGTSNSTSTKTSEGVEHKTGAADVLPLEQDEEDVPTDLAEGTDPRSSEVAPAAEHAEGPQDRHTAVASHAPALPAAFARTIQTERADADNSSMLDVVDEEDVLDLTEPKIKVEETSTPMPKIKRASRTYKGVELVDLVTPEKGKAIVKSFQTPSRPQFVKSKSLGLSQLQENGLAENQNIVHELLKSLDEVHRSTIFSFALWEVDELWNGFVVPSLHSPYLPKTPLRSENEQDLFYGLHLARLFDAYLGDKSQHLRRWFQSQAGRIALEDKKDFFPEFVSSLRELSLNYSIGMTPKKPMATPLSSPKKSTKVLEEPEKDLEGDLDDLDTDESSSNGKKRKTVIKRDQAALNLRESDQRRVQEQAERIKALRTKLALSNDITASQNMGFIINESKQDDQGFIYVPENIARRIKDHQISGVRFMWNQIVVDIKSRQGCLLAHTMGLGKTMQIITLLLTISGAAASTDPSVSSQIPDDLKESKTLILAPASLVNNWYDEFIIWTHGSKHHLGEVYKIDANYKEPDRLETLESWSTKGGVLLIGYTLFRQLLMQESEKIDALLLEAPNLIVADEAHLLKNKVSLISEYAAGFRSHVRIALTGSPLANNVLEYYSMINWIATNYLGGTTEFRQDFAQPIEAGLSADSLHSQRRKALVKLRSLKETVAPKVHRRTIHALKDELPQKTEFVISVPLTDMQRKAYELYMNYVYVNGETARLFAILQILALLCNHPACFRSRLIKATDNKTDDGKTRNAALPPQLVSEELTLIRHADVAGAAGEVHSWKIPLFNKIINESIRQGDKVLVFSQSLPTLDYLESVLNRQKQNFIRLDGSTTMNKRQDMVKDFNNDRNTFDVFLISTTAGGLGLNITGANRVIIFDSKFNPQHEQQAVGRAYRLGQTKPVFVYRLICGGTFEEKMQNKGVFKLQLASRVVDKKNPIPKAQSFQKMFDKPVEPEQQDLSAVAGKDNVLDVVLNSELVQGIRSIVLSDTFEEENLEDEQLTIEEIQEAKQLIELHQARLTGMPIAAGHHPLPPIASSFFSVPPPGGLNDIYAQDAVAQFHAGASGDGPRAPHPVNGSMGTAPTAPKSLEGAPHPSFQTGTVQPVLGPTTQVREAVIQMGSTLSASELNFWGNANVLKGELGRLFTAGETDAETKDKKRQAAQSIANAFRDSDGQRNHHESAQAKIALIESARSSHLIEAILEGKYTPEQLASLSGDAIRQLSLELAPVSSDDQGSETAKAADDKVHSADQITKAGASATGPQGVNNHRRTQTHNPSGRAMSAIHPEQQKSAELPSVSQRGGSAPVPRKSHKHDDQAVLEELKADREANSREPRLPDWARNAVASQGRPAPSSSASPVPSTAPLRRARNPFL</sequence>
<comment type="subcellular location">
    <subcellularLocation>
        <location evidence="1">Nucleus</location>
    </subcellularLocation>
</comment>
<dbReference type="SMART" id="SM00490">
    <property type="entry name" value="HELICc"/>
    <property type="match status" value="1"/>
</dbReference>
<feature type="compositionally biased region" description="Basic and acidic residues" evidence="10">
    <location>
        <begin position="1844"/>
        <end position="1869"/>
    </location>
</feature>
<protein>
    <submittedName>
        <fullName evidence="13">Uncharacterized protein</fullName>
    </submittedName>
</protein>
<evidence type="ECO:0000256" key="2">
    <source>
        <dbReference type="ARBA" id="ARBA00007025"/>
    </source>
</evidence>
<accession>A0A9P8UL60</accession>
<dbReference type="GeneID" id="70128968"/>
<dbReference type="EMBL" id="JAGPXC010000004">
    <property type="protein sequence ID" value="KAH6654565.1"/>
    <property type="molecule type" value="Genomic_DNA"/>
</dbReference>
<name>A0A9P8UL60_9PEZI</name>
<dbReference type="InterPro" id="IPR001650">
    <property type="entry name" value="Helicase_C-like"/>
</dbReference>
<comment type="similarity">
    <text evidence="2">Belongs to the SNF2/RAD54 helicase family.</text>
</comment>
<keyword evidence="3" id="KW-0547">Nucleotide-binding</keyword>
<evidence type="ECO:0000259" key="11">
    <source>
        <dbReference type="PROSITE" id="PS51192"/>
    </source>
</evidence>
<dbReference type="Pfam" id="PF24580">
    <property type="entry name" value="DUF7607"/>
    <property type="match status" value="1"/>
</dbReference>
<dbReference type="GO" id="GO:0005524">
    <property type="term" value="F:ATP binding"/>
    <property type="evidence" value="ECO:0007669"/>
    <property type="project" value="UniProtKB-KW"/>
</dbReference>
<dbReference type="RefSeq" id="XP_045958835.1">
    <property type="nucleotide sequence ID" value="XM_046100076.1"/>
</dbReference>
<evidence type="ECO:0000256" key="10">
    <source>
        <dbReference type="SAM" id="MobiDB-lite"/>
    </source>
</evidence>